<gene>
    <name evidence="1" type="ORF">WH47_04654</name>
</gene>
<evidence type="ECO:0000313" key="1">
    <source>
        <dbReference type="EMBL" id="KOC65064.1"/>
    </source>
</evidence>
<protein>
    <recommendedName>
        <fullName evidence="3">Mos1 transposase HTH domain-containing protein</fullName>
    </recommendedName>
</protein>
<sequence length="52" mass="6059">ATYFLLLKLVGSLKGRTFQTILETKENSQVVLKAISKSAYKESFQKHRSRWQ</sequence>
<dbReference type="Proteomes" id="UP000053825">
    <property type="component" value="Unassembled WGS sequence"/>
</dbReference>
<reference evidence="1 2" key="1">
    <citation type="submission" date="2015-07" db="EMBL/GenBank/DDBJ databases">
        <title>The genome of Habropoda laboriosa.</title>
        <authorList>
            <person name="Pan H."/>
            <person name="Kapheim K."/>
        </authorList>
    </citation>
    <scope>NUCLEOTIDE SEQUENCE [LARGE SCALE GENOMIC DNA]</scope>
    <source>
        <strain evidence="1">0110345459</strain>
    </source>
</reference>
<proteinExistence type="predicted"/>
<keyword evidence="2" id="KW-1185">Reference proteome</keyword>
<dbReference type="AlphaFoldDB" id="A0A0L7R2K2"/>
<accession>A0A0L7R2K2</accession>
<evidence type="ECO:0000313" key="2">
    <source>
        <dbReference type="Proteomes" id="UP000053825"/>
    </source>
</evidence>
<organism evidence="1 2">
    <name type="scientific">Habropoda laboriosa</name>
    <dbReference type="NCBI Taxonomy" id="597456"/>
    <lineage>
        <taxon>Eukaryota</taxon>
        <taxon>Metazoa</taxon>
        <taxon>Ecdysozoa</taxon>
        <taxon>Arthropoda</taxon>
        <taxon>Hexapoda</taxon>
        <taxon>Insecta</taxon>
        <taxon>Pterygota</taxon>
        <taxon>Neoptera</taxon>
        <taxon>Endopterygota</taxon>
        <taxon>Hymenoptera</taxon>
        <taxon>Apocrita</taxon>
        <taxon>Aculeata</taxon>
        <taxon>Apoidea</taxon>
        <taxon>Anthophila</taxon>
        <taxon>Apidae</taxon>
        <taxon>Habropoda</taxon>
    </lineage>
</organism>
<dbReference type="EMBL" id="KQ414666">
    <property type="protein sequence ID" value="KOC65064.1"/>
    <property type="molecule type" value="Genomic_DNA"/>
</dbReference>
<evidence type="ECO:0008006" key="3">
    <source>
        <dbReference type="Google" id="ProtNLM"/>
    </source>
</evidence>
<feature type="non-terminal residue" evidence="1">
    <location>
        <position position="1"/>
    </location>
</feature>
<name>A0A0L7R2K2_9HYME</name>